<dbReference type="EMBL" id="JACHFY010000020">
    <property type="protein sequence ID" value="MBB5254646.1"/>
    <property type="molecule type" value="Genomic_DNA"/>
</dbReference>
<evidence type="ECO:0008006" key="3">
    <source>
        <dbReference type="Google" id="ProtNLM"/>
    </source>
</evidence>
<comment type="caution">
    <text evidence="1">The sequence shown here is derived from an EMBL/GenBank/DDBJ whole genome shotgun (WGS) entry which is preliminary data.</text>
</comment>
<proteinExistence type="predicted"/>
<gene>
    <name evidence="1" type="ORF">HNQ62_002420</name>
</gene>
<accession>A0A7J9RVY7</accession>
<dbReference type="Proteomes" id="UP000582213">
    <property type="component" value="Unassembled WGS sequence"/>
</dbReference>
<dbReference type="AlphaFoldDB" id="A0A7J9RVY7"/>
<reference evidence="1 2" key="1">
    <citation type="submission" date="2020-08" db="EMBL/GenBank/DDBJ databases">
        <title>Genomic Encyclopedia of Type Strains, Phase IV (KMG-IV): sequencing the most valuable type-strain genomes for metagenomic binning, comparative biology and taxonomic classification.</title>
        <authorList>
            <person name="Goeker M."/>
        </authorList>
    </citation>
    <scope>NUCLEOTIDE SEQUENCE [LARGE SCALE GENOMIC DNA]</scope>
    <source>
        <strain evidence="1 2">DSM 12421</strain>
    </source>
</reference>
<organism evidence="1 2">
    <name type="scientific">Sulfurisphaera ohwakuensis</name>
    <dbReference type="NCBI Taxonomy" id="69656"/>
    <lineage>
        <taxon>Archaea</taxon>
        <taxon>Thermoproteota</taxon>
        <taxon>Thermoprotei</taxon>
        <taxon>Sulfolobales</taxon>
        <taxon>Sulfolobaceae</taxon>
        <taxon>Sulfurisphaera</taxon>
    </lineage>
</organism>
<name>A0A7J9RVY7_SULOH</name>
<protein>
    <recommendedName>
        <fullName evidence="3">YkgJ family cysteine cluster protein</fullName>
    </recommendedName>
</protein>
<evidence type="ECO:0000313" key="1">
    <source>
        <dbReference type="EMBL" id="MBB5254646.1"/>
    </source>
</evidence>
<dbReference type="InterPro" id="IPR005358">
    <property type="entry name" value="Puta_zinc/iron-chelating_dom"/>
</dbReference>
<dbReference type="Pfam" id="PF03692">
    <property type="entry name" value="CxxCxxCC"/>
    <property type="match status" value="1"/>
</dbReference>
<sequence>MNADQIHMLTKNALRGDIKSLEALLDFLEKFNAPISKFAMYSILYQVIMNNFLDLGKYCEECGGKCCKLGLPVPVYHFDYKELKARLSKEELKNLRKHNGFYTLSRPCPFQDSWKCKIHEFKPYACMSYPFATEDEQKDVMESYKDGIPDFKVPDFCIAGKKVKEFMDEIVNKLRVKLGRDPTPREMLNEVLTKF</sequence>
<evidence type="ECO:0000313" key="2">
    <source>
        <dbReference type="Proteomes" id="UP000582213"/>
    </source>
</evidence>